<keyword evidence="2" id="KW-0732">Signal</keyword>
<name>A0A3D8I9D2_9HELI</name>
<dbReference type="OrthoDB" id="5354002at2"/>
<feature type="signal peptide" evidence="2">
    <location>
        <begin position="1"/>
        <end position="19"/>
    </location>
</feature>
<dbReference type="Pfam" id="PF03382">
    <property type="entry name" value="DUF285"/>
    <property type="match status" value="1"/>
</dbReference>
<dbReference type="NCBIfam" id="TIGR02167">
    <property type="entry name" value="Liste_lipo_26"/>
    <property type="match status" value="1"/>
</dbReference>
<evidence type="ECO:0000256" key="2">
    <source>
        <dbReference type="SAM" id="SignalP"/>
    </source>
</evidence>
<feature type="compositionally biased region" description="Polar residues" evidence="1">
    <location>
        <begin position="51"/>
        <end position="63"/>
    </location>
</feature>
<evidence type="ECO:0008006" key="5">
    <source>
        <dbReference type="Google" id="ProtNLM"/>
    </source>
</evidence>
<dbReference type="InterPro" id="IPR005046">
    <property type="entry name" value="DUF285"/>
</dbReference>
<dbReference type="RefSeq" id="WP_115543817.1">
    <property type="nucleotide sequence ID" value="NZ_NXLQ01000042.1"/>
</dbReference>
<keyword evidence="4" id="KW-1185">Reference proteome</keyword>
<evidence type="ECO:0000256" key="1">
    <source>
        <dbReference type="SAM" id="MobiDB-lite"/>
    </source>
</evidence>
<dbReference type="PROSITE" id="PS51257">
    <property type="entry name" value="PROKAR_LIPOPROTEIN"/>
    <property type="match status" value="1"/>
</dbReference>
<protein>
    <recommendedName>
        <fullName evidence="5">BspA family leucine-rich repeat surface protein</fullName>
    </recommendedName>
</protein>
<dbReference type="Proteomes" id="UP000256379">
    <property type="component" value="Unassembled WGS sequence"/>
</dbReference>
<dbReference type="EMBL" id="NXLQ01000042">
    <property type="protein sequence ID" value="RDU61728.1"/>
    <property type="molecule type" value="Genomic_DNA"/>
</dbReference>
<evidence type="ECO:0000313" key="4">
    <source>
        <dbReference type="Proteomes" id="UP000256379"/>
    </source>
</evidence>
<sequence>MKRLALSLCVGFIAFWFIACDKSEVSSKQDSSKVIESQSIDSHTKPLGEVSTESTQTDSTNVESSQADSQSVDSQVQQSQVIESHQYHPQNRDELVKLVRDESINLSDIDTSKITNMAWIFSSITKKSCESIKNNIDEWIDLKSCINTAGNRKNFQGIETWNVSNVATMEGMFAWSESQFNENISSWNVSKVTNMGYMFAGTLAFNQPLDKWNISNVKNMAYMFGESNSFLQNLDSWNVQNVKNMKFMFAQSKIEIESLKFEGKNMFPKWYKSKE</sequence>
<comment type="caution">
    <text evidence="3">The sequence shown here is derived from an EMBL/GenBank/DDBJ whole genome shotgun (WGS) entry which is preliminary data.</text>
</comment>
<feature type="chain" id="PRO_5017701704" description="BspA family leucine-rich repeat surface protein" evidence="2">
    <location>
        <begin position="20"/>
        <end position="275"/>
    </location>
</feature>
<reference evidence="3 4" key="1">
    <citation type="submission" date="2018-04" db="EMBL/GenBank/DDBJ databases">
        <title>Novel Campyloabacter and Helicobacter Species and Strains.</title>
        <authorList>
            <person name="Mannion A.J."/>
            <person name="Shen Z."/>
            <person name="Fox J.G."/>
        </authorList>
    </citation>
    <scope>NUCLEOTIDE SEQUENCE [LARGE SCALE GENOMIC DNA]</scope>
    <source>
        <strain evidence="3 4">MIT 17-337</strain>
    </source>
</reference>
<feature type="compositionally biased region" description="Low complexity" evidence="1">
    <location>
        <begin position="64"/>
        <end position="81"/>
    </location>
</feature>
<dbReference type="AlphaFoldDB" id="A0A3D8I9D2"/>
<feature type="region of interest" description="Disordered" evidence="1">
    <location>
        <begin position="31"/>
        <end position="84"/>
    </location>
</feature>
<proteinExistence type="predicted"/>
<organism evidence="3 4">
    <name type="scientific">Helicobacter didelphidarum</name>
    <dbReference type="NCBI Taxonomy" id="2040648"/>
    <lineage>
        <taxon>Bacteria</taxon>
        <taxon>Pseudomonadati</taxon>
        <taxon>Campylobacterota</taxon>
        <taxon>Epsilonproteobacteria</taxon>
        <taxon>Campylobacterales</taxon>
        <taxon>Helicobacteraceae</taxon>
        <taxon>Helicobacter</taxon>
    </lineage>
</organism>
<dbReference type="InterPro" id="IPR011889">
    <property type="entry name" value="Liste_lipo_26"/>
</dbReference>
<evidence type="ECO:0000313" key="3">
    <source>
        <dbReference type="EMBL" id="RDU61728.1"/>
    </source>
</evidence>
<accession>A0A3D8I9D2</accession>
<gene>
    <name evidence="3" type="ORF">CQA53_09830</name>
</gene>